<evidence type="ECO:0000256" key="1">
    <source>
        <dbReference type="SAM" id="MobiDB-lite"/>
    </source>
</evidence>
<evidence type="ECO:0000313" key="2">
    <source>
        <dbReference type="EMBL" id="DAE04311.1"/>
    </source>
</evidence>
<organism evidence="2">
    <name type="scientific">Myoviridae sp. ctFPV8</name>
    <dbReference type="NCBI Taxonomy" id="2825068"/>
    <lineage>
        <taxon>Viruses</taxon>
        <taxon>Duplodnaviria</taxon>
        <taxon>Heunggongvirae</taxon>
        <taxon>Uroviricota</taxon>
        <taxon>Caudoviricetes</taxon>
    </lineage>
</organism>
<reference evidence="2" key="1">
    <citation type="journal article" date="2021" name="Proc. Natl. Acad. Sci. U.S.A.">
        <title>A Catalog of Tens of Thousands of Viruses from Human Metagenomes Reveals Hidden Associations with Chronic Diseases.</title>
        <authorList>
            <person name="Tisza M.J."/>
            <person name="Buck C.B."/>
        </authorList>
    </citation>
    <scope>NUCLEOTIDE SEQUENCE</scope>
    <source>
        <strain evidence="2">CtFPV8</strain>
    </source>
</reference>
<sequence length="82" mass="9339">MPRTKKTDVASTASETSVTNENTTPTFTPEVIIASERFRQYADLIAAVIENREYSIEEVEDLLQETLNKPVIEVFNDEIFND</sequence>
<protein>
    <submittedName>
        <fullName evidence="2">Uncharacterized protein</fullName>
    </submittedName>
</protein>
<feature type="compositionally biased region" description="Low complexity" evidence="1">
    <location>
        <begin position="9"/>
        <end position="26"/>
    </location>
</feature>
<accession>A0A8S5PAW0</accession>
<proteinExistence type="predicted"/>
<dbReference type="EMBL" id="BK015385">
    <property type="protein sequence ID" value="DAE04311.1"/>
    <property type="molecule type" value="Genomic_DNA"/>
</dbReference>
<name>A0A8S5PAW0_9CAUD</name>
<feature type="region of interest" description="Disordered" evidence="1">
    <location>
        <begin position="1"/>
        <end position="26"/>
    </location>
</feature>